<evidence type="ECO:0000256" key="1">
    <source>
        <dbReference type="SAM" id="SignalP"/>
    </source>
</evidence>
<organism evidence="2 3">
    <name type="scientific">Catenovulum adriaticum</name>
    <dbReference type="NCBI Taxonomy" id="2984846"/>
    <lineage>
        <taxon>Bacteria</taxon>
        <taxon>Pseudomonadati</taxon>
        <taxon>Pseudomonadota</taxon>
        <taxon>Gammaproteobacteria</taxon>
        <taxon>Alteromonadales</taxon>
        <taxon>Alteromonadaceae</taxon>
        <taxon>Catenovulum</taxon>
    </lineage>
</organism>
<gene>
    <name evidence="2" type="ORF">OLW01_02880</name>
</gene>
<dbReference type="Proteomes" id="UP001163726">
    <property type="component" value="Chromosome"/>
</dbReference>
<keyword evidence="1" id="KW-0732">Signal</keyword>
<evidence type="ECO:0000313" key="2">
    <source>
        <dbReference type="EMBL" id="WAJ70777.1"/>
    </source>
</evidence>
<dbReference type="GO" id="GO:0016787">
    <property type="term" value="F:hydrolase activity"/>
    <property type="evidence" value="ECO:0007669"/>
    <property type="project" value="UniProtKB-KW"/>
</dbReference>
<reference evidence="2" key="1">
    <citation type="submission" date="2022-10" db="EMBL/GenBank/DDBJ databases">
        <title>Catenovulum adriacola sp. nov. isolated in the Harbour of Susak.</title>
        <authorList>
            <person name="Schoch T."/>
            <person name="Reich S.J."/>
            <person name="Stoeferle S."/>
            <person name="Flaiz M."/>
            <person name="Kazda M."/>
            <person name="Riedel C.U."/>
            <person name="Duerre P."/>
        </authorList>
    </citation>
    <scope>NUCLEOTIDE SEQUENCE</scope>
    <source>
        <strain evidence="2">TS8</strain>
    </source>
</reference>
<sequence length="284" mass="31461">MFNWFSGPNKRHLQIILGFSCVCSIATAAELSHSQNQLADLTRYFPSDEVKTVQAGEQSIPVMISEQNGPHPKGSAILLPDIGLQASQSFADLRLLLNDYGWITIGSIAPDNGAGVWQLDDEQAKVLTGQPTLGAEQIKVADSAAIKDQLKLIVNALNTEAQNYIGLRLLVAQGATAGWLIESLTAGDIPMPDALVLLSPYLPEYYLNKKLPAKIAKLDLPILDVWSKHDNRWALATVKNRQQAARKYLTMHYRQRQLFGLSGLSVRENRLAKEIYAYMTYLGW</sequence>
<dbReference type="Pfam" id="PF12048">
    <property type="entry name" value="DUF3530"/>
    <property type="match status" value="1"/>
</dbReference>
<proteinExistence type="predicted"/>
<dbReference type="EMBL" id="CP109965">
    <property type="protein sequence ID" value="WAJ70777.1"/>
    <property type="molecule type" value="Genomic_DNA"/>
</dbReference>
<keyword evidence="3" id="KW-1185">Reference proteome</keyword>
<dbReference type="InterPro" id="IPR022529">
    <property type="entry name" value="DUF3530"/>
</dbReference>
<evidence type="ECO:0000313" key="3">
    <source>
        <dbReference type="Proteomes" id="UP001163726"/>
    </source>
</evidence>
<accession>A0ABY7AMI7</accession>
<protein>
    <submittedName>
        <fullName evidence="2">Alpha/beta hydrolase family protein</fullName>
    </submittedName>
</protein>
<keyword evidence="2" id="KW-0378">Hydrolase</keyword>
<dbReference type="RefSeq" id="WP_268075123.1">
    <property type="nucleotide sequence ID" value="NZ_CP109965.1"/>
</dbReference>
<name>A0ABY7AMI7_9ALTE</name>
<feature type="chain" id="PRO_5047155243" evidence="1">
    <location>
        <begin position="29"/>
        <end position="284"/>
    </location>
</feature>
<feature type="signal peptide" evidence="1">
    <location>
        <begin position="1"/>
        <end position="28"/>
    </location>
</feature>